<keyword evidence="3" id="KW-1185">Reference proteome</keyword>
<evidence type="ECO:0000313" key="2">
    <source>
        <dbReference type="EMBL" id="CUI15483.1"/>
    </source>
</evidence>
<accession>A0A0S4KPJ5</accession>
<feature type="compositionally biased region" description="Low complexity" evidence="1">
    <location>
        <begin position="180"/>
        <end position="195"/>
    </location>
</feature>
<name>A0A0S4KPJ5_BODSA</name>
<evidence type="ECO:0000256" key="1">
    <source>
        <dbReference type="SAM" id="MobiDB-lite"/>
    </source>
</evidence>
<organism evidence="2 3">
    <name type="scientific">Bodo saltans</name>
    <name type="common">Flagellated protozoan</name>
    <dbReference type="NCBI Taxonomy" id="75058"/>
    <lineage>
        <taxon>Eukaryota</taxon>
        <taxon>Discoba</taxon>
        <taxon>Euglenozoa</taxon>
        <taxon>Kinetoplastea</taxon>
        <taxon>Metakinetoplastina</taxon>
        <taxon>Eubodonida</taxon>
        <taxon>Bodonidae</taxon>
        <taxon>Bodo</taxon>
    </lineage>
</organism>
<gene>
    <name evidence="2" type="ORF">BSAL_44235</name>
</gene>
<dbReference type="VEuPathDB" id="TriTrypDB:BSAL_44235"/>
<evidence type="ECO:0000313" key="3">
    <source>
        <dbReference type="Proteomes" id="UP000051952"/>
    </source>
</evidence>
<feature type="region of interest" description="Disordered" evidence="1">
    <location>
        <begin position="147"/>
        <end position="210"/>
    </location>
</feature>
<dbReference type="AlphaFoldDB" id="A0A0S4KPJ5"/>
<proteinExistence type="predicted"/>
<dbReference type="EMBL" id="CYKH01002183">
    <property type="protein sequence ID" value="CUI15483.1"/>
    <property type="molecule type" value="Genomic_DNA"/>
</dbReference>
<sequence>MIATLGRRMCWIDNIVEQSFFLDAQKQINSVVKSTALRLLWECASVQPAVFVSLTFFSFLTVGVARSLKMLLDDEEPIVEPPTKKLMPDAAAVKSINGPATFKRVGGDGVAKLKALKFHRGQIAASIDPLPMQKQISPVSVHQSATTVYPTAPCSPPTARTTTNDAVSPQPAAPPPPPLVASAAEASRSVASNESTPGPVPPAEAPKKKMVQATLSSFFAKKSASTSS</sequence>
<dbReference type="Proteomes" id="UP000051952">
    <property type="component" value="Unassembled WGS sequence"/>
</dbReference>
<reference evidence="3" key="1">
    <citation type="submission" date="2015-09" db="EMBL/GenBank/DDBJ databases">
        <authorList>
            <consortium name="Pathogen Informatics"/>
        </authorList>
    </citation>
    <scope>NUCLEOTIDE SEQUENCE [LARGE SCALE GENOMIC DNA]</scope>
    <source>
        <strain evidence="3">Lake Konstanz</strain>
    </source>
</reference>
<protein>
    <submittedName>
        <fullName evidence="2">Uncharacterized protein</fullName>
    </submittedName>
</protein>